<dbReference type="AlphaFoldDB" id="A0A074M317"/>
<proteinExistence type="predicted"/>
<comment type="caution">
    <text evidence="1">The sequence shown here is derived from an EMBL/GenBank/DDBJ whole genome shotgun (WGS) entry which is preliminary data.</text>
</comment>
<dbReference type="OrthoDB" id="7340718at2"/>
<accession>A0A074M317</accession>
<dbReference type="Proteomes" id="UP000027647">
    <property type="component" value="Unassembled WGS sequence"/>
</dbReference>
<evidence type="ECO:0000313" key="1">
    <source>
        <dbReference type="EMBL" id="KEO88906.1"/>
    </source>
</evidence>
<keyword evidence="2" id="KW-1185">Reference proteome</keyword>
<sequence>MASNSSTLSDRIEARLNAEVDPAVALFAASLAKEAGAVAVLFYGSNLRTKSLDGVLDFYILLPGEQREKIWPRVSYQEREAADGTVLRVKIATMSLSTFTKAAGGELLDTTIWARFVQPSALVWQADETARKGVVAAIGAAAQTAARLAVALGPRSGTAQDYWRALFRATYKAELRVEKAGRENDILSVNQEDFAGLLPLALEAAGVVHTVNGARITPSLTARERTATLSWWKRRQRMGKPLNVTRLIKASTTFEGAARYAAWKIERHTGMPVEVTPLREKMPLLAAPSVLWALRKHRKNTKP</sequence>
<evidence type="ECO:0000313" key="2">
    <source>
        <dbReference type="Proteomes" id="UP000027647"/>
    </source>
</evidence>
<dbReference type="STRING" id="1044.EH31_15860"/>
<dbReference type="RefSeq" id="WP_034961757.1">
    <property type="nucleotide sequence ID" value="NZ_JMIW01000007.1"/>
</dbReference>
<dbReference type="eggNOG" id="COG1597">
    <property type="taxonomic scope" value="Bacteria"/>
</dbReference>
<dbReference type="EMBL" id="JMIW01000007">
    <property type="protein sequence ID" value="KEO88906.1"/>
    <property type="molecule type" value="Genomic_DNA"/>
</dbReference>
<protein>
    <submittedName>
        <fullName evidence="1">Uncharacterized protein</fullName>
    </submittedName>
</protein>
<organism evidence="1 2">
    <name type="scientific">Erythrobacter longus</name>
    <dbReference type="NCBI Taxonomy" id="1044"/>
    <lineage>
        <taxon>Bacteria</taxon>
        <taxon>Pseudomonadati</taxon>
        <taxon>Pseudomonadota</taxon>
        <taxon>Alphaproteobacteria</taxon>
        <taxon>Sphingomonadales</taxon>
        <taxon>Erythrobacteraceae</taxon>
        <taxon>Erythrobacter/Porphyrobacter group</taxon>
        <taxon>Erythrobacter</taxon>
    </lineage>
</organism>
<gene>
    <name evidence="1" type="ORF">EH31_15860</name>
</gene>
<reference evidence="1 2" key="1">
    <citation type="submission" date="2014-04" db="EMBL/GenBank/DDBJ databases">
        <title>A comprehensive comparison of genomes of Erythrobacter spp. strains.</title>
        <authorList>
            <person name="Zheng Q."/>
        </authorList>
    </citation>
    <scope>NUCLEOTIDE SEQUENCE [LARGE SCALE GENOMIC DNA]</scope>
    <source>
        <strain evidence="1 2">DSM 6997</strain>
    </source>
</reference>
<name>A0A074M317_ERYLO</name>